<reference evidence="3" key="1">
    <citation type="journal article" date="2019" name="Int. J. Syst. Evol. Microbiol.">
        <title>The Global Catalogue of Microorganisms (GCM) 10K type strain sequencing project: providing services to taxonomists for standard genome sequencing and annotation.</title>
        <authorList>
            <consortium name="The Broad Institute Genomics Platform"/>
            <consortium name="The Broad Institute Genome Sequencing Center for Infectious Disease"/>
            <person name="Wu L."/>
            <person name="Ma J."/>
        </authorList>
    </citation>
    <scope>NUCLEOTIDE SEQUENCE [LARGE SCALE GENOMIC DNA]</scope>
    <source>
        <strain evidence="3">CCUG 63830</strain>
    </source>
</reference>
<proteinExistence type="predicted"/>
<name>A0ABW1ZL40_9DEIO</name>
<dbReference type="RefSeq" id="WP_380056448.1">
    <property type="nucleotide sequence ID" value="NZ_JBHSWB010000001.1"/>
</dbReference>
<organism evidence="2 3">
    <name type="scientific">Deinococcus multiflagellatus</name>
    <dbReference type="NCBI Taxonomy" id="1656887"/>
    <lineage>
        <taxon>Bacteria</taxon>
        <taxon>Thermotogati</taxon>
        <taxon>Deinococcota</taxon>
        <taxon>Deinococci</taxon>
        <taxon>Deinococcales</taxon>
        <taxon>Deinococcaceae</taxon>
        <taxon>Deinococcus</taxon>
    </lineage>
</organism>
<protein>
    <recommendedName>
        <fullName evidence="4">Spore coat protein U domain-containing protein</fullName>
    </recommendedName>
</protein>
<gene>
    <name evidence="2" type="ORF">ACFP90_12660</name>
</gene>
<evidence type="ECO:0000313" key="3">
    <source>
        <dbReference type="Proteomes" id="UP001596317"/>
    </source>
</evidence>
<dbReference type="Proteomes" id="UP001596317">
    <property type="component" value="Unassembled WGS sequence"/>
</dbReference>
<comment type="caution">
    <text evidence="2">The sequence shown here is derived from an EMBL/GenBank/DDBJ whole genome shotgun (WGS) entry which is preliminary data.</text>
</comment>
<evidence type="ECO:0000256" key="1">
    <source>
        <dbReference type="SAM" id="MobiDB-lite"/>
    </source>
</evidence>
<feature type="region of interest" description="Disordered" evidence="1">
    <location>
        <begin position="1"/>
        <end position="26"/>
    </location>
</feature>
<dbReference type="EMBL" id="JBHSWB010000001">
    <property type="protein sequence ID" value="MFC6661097.1"/>
    <property type="molecule type" value="Genomic_DNA"/>
</dbReference>
<keyword evidence="3" id="KW-1185">Reference proteome</keyword>
<evidence type="ECO:0008006" key="4">
    <source>
        <dbReference type="Google" id="ProtNLM"/>
    </source>
</evidence>
<evidence type="ECO:0000313" key="2">
    <source>
        <dbReference type="EMBL" id="MFC6661097.1"/>
    </source>
</evidence>
<sequence length="109" mass="11418">MTIRAAAMKDATASNTSGSFTGQIDSPASSNVVLTGIMSLRLQPQAGANNYNDDNKTLDGAYSIIFNKQNVAGGNGDTYFLTASFTPTAGQFESMVGDYVGTVNVTVEY</sequence>
<feature type="compositionally biased region" description="Polar residues" evidence="1">
    <location>
        <begin position="12"/>
        <end position="26"/>
    </location>
</feature>
<accession>A0ABW1ZL40</accession>